<dbReference type="AlphaFoldDB" id="A0A1I2EK62"/>
<protein>
    <submittedName>
        <fullName evidence="2">Putative membrane protein</fullName>
    </submittedName>
</protein>
<evidence type="ECO:0000313" key="2">
    <source>
        <dbReference type="EMBL" id="SFE93392.1"/>
    </source>
</evidence>
<evidence type="ECO:0000313" key="3">
    <source>
        <dbReference type="Proteomes" id="UP000199516"/>
    </source>
</evidence>
<reference evidence="2 3" key="1">
    <citation type="submission" date="2016-10" db="EMBL/GenBank/DDBJ databases">
        <authorList>
            <person name="de Groot N.N."/>
        </authorList>
    </citation>
    <scope>NUCLEOTIDE SEQUENCE [LARGE SCALE GENOMIC DNA]</scope>
    <source>
        <strain evidence="2 3">DSM 23995</strain>
    </source>
</reference>
<dbReference type="RefSeq" id="WP_091662713.1">
    <property type="nucleotide sequence ID" value="NZ_FONT01000006.1"/>
</dbReference>
<proteinExistence type="predicted"/>
<dbReference type="OrthoDB" id="7205479at2"/>
<keyword evidence="1" id="KW-0472">Membrane</keyword>
<keyword evidence="1" id="KW-0812">Transmembrane</keyword>
<dbReference type="Pfam" id="PF04020">
    <property type="entry name" value="Phage_holin_4_2"/>
    <property type="match status" value="1"/>
</dbReference>
<name>A0A1I2EK62_9BACI</name>
<feature type="transmembrane region" description="Helical" evidence="1">
    <location>
        <begin position="90"/>
        <end position="112"/>
    </location>
</feature>
<feature type="transmembrane region" description="Helical" evidence="1">
    <location>
        <begin position="53"/>
        <end position="78"/>
    </location>
</feature>
<keyword evidence="3" id="KW-1185">Reference proteome</keyword>
<keyword evidence="1" id="KW-1133">Transmembrane helix</keyword>
<dbReference type="InterPro" id="IPR007165">
    <property type="entry name" value="Phage_holin_4_2"/>
</dbReference>
<gene>
    <name evidence="2" type="ORF">SAMN05192532_10677</name>
</gene>
<accession>A0A1I2EK62</accession>
<dbReference type="STRING" id="930128.SAMN05192532_10677"/>
<dbReference type="EMBL" id="FONT01000006">
    <property type="protein sequence ID" value="SFE93392.1"/>
    <property type="molecule type" value="Genomic_DNA"/>
</dbReference>
<dbReference type="PANTHER" id="PTHR37309:SF1">
    <property type="entry name" value="SLR0284 PROTEIN"/>
    <property type="match status" value="1"/>
</dbReference>
<organism evidence="2 3">
    <name type="scientific">Alteribacillus iranensis</name>
    <dbReference type="NCBI Taxonomy" id="930128"/>
    <lineage>
        <taxon>Bacteria</taxon>
        <taxon>Bacillati</taxon>
        <taxon>Bacillota</taxon>
        <taxon>Bacilli</taxon>
        <taxon>Bacillales</taxon>
        <taxon>Bacillaceae</taxon>
        <taxon>Alteribacillus</taxon>
    </lineage>
</organism>
<feature type="transmembrane region" description="Helical" evidence="1">
    <location>
        <begin position="28"/>
        <end position="46"/>
    </location>
</feature>
<evidence type="ECO:0000256" key="1">
    <source>
        <dbReference type="SAM" id="Phobius"/>
    </source>
</evidence>
<sequence>MGCIASLLINSIALMVVAGFFSSFQLDGIGAAIMAGFILTVINLLIRPLLILFTLPITVFTLGLFIFIINAALLMLTAELMGSAFEISGFGMALLASIIIAGVNMLLHNFILHPLRGRSD</sequence>
<dbReference type="Proteomes" id="UP000199516">
    <property type="component" value="Unassembled WGS sequence"/>
</dbReference>
<dbReference type="PANTHER" id="PTHR37309">
    <property type="entry name" value="SLR0284 PROTEIN"/>
    <property type="match status" value="1"/>
</dbReference>